<evidence type="ECO:0000313" key="1">
    <source>
        <dbReference type="EMBL" id="VDK27563.1"/>
    </source>
</evidence>
<reference evidence="1 2" key="2">
    <citation type="submission" date="2018-11" db="EMBL/GenBank/DDBJ databases">
        <authorList>
            <consortium name="Pathogen Informatics"/>
        </authorList>
    </citation>
    <scope>NUCLEOTIDE SEQUENCE [LARGE SCALE GENOMIC DNA]</scope>
</reference>
<dbReference type="Proteomes" id="UP000267096">
    <property type="component" value="Unassembled WGS sequence"/>
</dbReference>
<dbReference type="AlphaFoldDB" id="A0A0M3JH12"/>
<dbReference type="WBParaSite" id="ASIM_0000692201-mRNA-1">
    <property type="protein sequence ID" value="ASIM_0000692201-mRNA-1"/>
    <property type="gene ID" value="ASIM_0000692201"/>
</dbReference>
<proteinExistence type="predicted"/>
<dbReference type="EMBL" id="UYRR01014949">
    <property type="protein sequence ID" value="VDK27563.1"/>
    <property type="molecule type" value="Genomic_DNA"/>
</dbReference>
<name>A0A0M3JH12_ANISI</name>
<keyword evidence="2" id="KW-1185">Reference proteome</keyword>
<accession>A0A0M3JH12</accession>
<sequence length="59" mass="6913">MPGTAEHGRIIAAELTPIETSPYQCMDLRCLCIYLKGEYYEVFSKIMIFRVEKENRQLL</sequence>
<evidence type="ECO:0000313" key="3">
    <source>
        <dbReference type="WBParaSite" id="ASIM_0000692201-mRNA-1"/>
    </source>
</evidence>
<reference evidence="3" key="1">
    <citation type="submission" date="2017-02" db="UniProtKB">
        <authorList>
            <consortium name="WormBaseParasite"/>
        </authorList>
    </citation>
    <scope>IDENTIFICATION</scope>
</reference>
<protein>
    <submittedName>
        <fullName evidence="1 3">Uncharacterized protein</fullName>
    </submittedName>
</protein>
<gene>
    <name evidence="1" type="ORF">ASIM_LOCUS6696</name>
</gene>
<organism evidence="3">
    <name type="scientific">Anisakis simplex</name>
    <name type="common">Herring worm</name>
    <dbReference type="NCBI Taxonomy" id="6269"/>
    <lineage>
        <taxon>Eukaryota</taxon>
        <taxon>Metazoa</taxon>
        <taxon>Ecdysozoa</taxon>
        <taxon>Nematoda</taxon>
        <taxon>Chromadorea</taxon>
        <taxon>Rhabditida</taxon>
        <taxon>Spirurina</taxon>
        <taxon>Ascaridomorpha</taxon>
        <taxon>Ascaridoidea</taxon>
        <taxon>Anisakidae</taxon>
        <taxon>Anisakis</taxon>
        <taxon>Anisakis simplex complex</taxon>
    </lineage>
</organism>
<evidence type="ECO:0000313" key="2">
    <source>
        <dbReference type="Proteomes" id="UP000267096"/>
    </source>
</evidence>
<dbReference type="OrthoDB" id="5857081at2759"/>